<reference evidence="2" key="1">
    <citation type="submission" date="2018-04" db="EMBL/GenBank/DDBJ databases">
        <title>Whole genome sequencing of Hypsizygus marmoreus.</title>
        <authorList>
            <person name="Choi I.-G."/>
            <person name="Min B."/>
            <person name="Kim J.-G."/>
            <person name="Kim S."/>
            <person name="Oh Y.-L."/>
            <person name="Kong W.-S."/>
            <person name="Park H."/>
            <person name="Jeong J."/>
            <person name="Song E.-S."/>
        </authorList>
    </citation>
    <scope>NUCLEOTIDE SEQUENCE [LARGE SCALE GENOMIC DNA]</scope>
    <source>
        <strain evidence="2">51987-8</strain>
    </source>
</reference>
<comment type="caution">
    <text evidence="2">The sequence shown here is derived from an EMBL/GenBank/DDBJ whole genome shotgun (WGS) entry which is preliminary data.</text>
</comment>
<keyword evidence="1" id="KW-0812">Transmembrane</keyword>
<dbReference type="EMBL" id="LUEZ02000010">
    <property type="protein sequence ID" value="RDB29576.1"/>
    <property type="molecule type" value="Genomic_DNA"/>
</dbReference>
<dbReference type="AlphaFoldDB" id="A0A369KF97"/>
<accession>A0A369KF97</accession>
<keyword evidence="1" id="KW-1133">Transmembrane helix</keyword>
<dbReference type="OrthoDB" id="2020419at2759"/>
<dbReference type="Proteomes" id="UP000076154">
    <property type="component" value="Unassembled WGS sequence"/>
</dbReference>
<keyword evidence="3" id="KW-1185">Reference proteome</keyword>
<sequence>MQLFELAQSLSRTLVLPYVRKGRISACSAMEFGLYDLDSLEDSDISFRQTILPDGVDFHNALRILNDSFARIEVDEFYSAENYRISRCLKRKLGFLETSDFPHLRISVEPRTPEATGRRVVAALSGTSCSDSNAKITHAAQYFHSFTAVFILGILAITWAIYFPTFPAIPSPIDLRYTMHLTALAEQLAPSGPCIGIWGRHLRDYTISEGINIIWLMSDYPHCLAHAISPSTAVLASQSQNESNALNISSEHSEPIGMLNEAFTDAGDLAGREFTELPNE</sequence>
<feature type="transmembrane region" description="Helical" evidence="1">
    <location>
        <begin position="142"/>
        <end position="162"/>
    </location>
</feature>
<keyword evidence="1" id="KW-0472">Membrane</keyword>
<gene>
    <name evidence="2" type="ORF">Hypma_014932</name>
</gene>
<evidence type="ECO:0000313" key="2">
    <source>
        <dbReference type="EMBL" id="RDB29576.1"/>
    </source>
</evidence>
<evidence type="ECO:0000313" key="3">
    <source>
        <dbReference type="Proteomes" id="UP000076154"/>
    </source>
</evidence>
<dbReference type="InParanoid" id="A0A369KF97"/>
<evidence type="ECO:0000256" key="1">
    <source>
        <dbReference type="SAM" id="Phobius"/>
    </source>
</evidence>
<protein>
    <submittedName>
        <fullName evidence="2">Uncharacterized protein</fullName>
    </submittedName>
</protein>
<organism evidence="2 3">
    <name type="scientific">Hypsizygus marmoreus</name>
    <name type="common">White beech mushroom</name>
    <name type="synonym">Agaricus marmoreus</name>
    <dbReference type="NCBI Taxonomy" id="39966"/>
    <lineage>
        <taxon>Eukaryota</taxon>
        <taxon>Fungi</taxon>
        <taxon>Dikarya</taxon>
        <taxon>Basidiomycota</taxon>
        <taxon>Agaricomycotina</taxon>
        <taxon>Agaricomycetes</taxon>
        <taxon>Agaricomycetidae</taxon>
        <taxon>Agaricales</taxon>
        <taxon>Tricholomatineae</taxon>
        <taxon>Lyophyllaceae</taxon>
        <taxon>Hypsizygus</taxon>
    </lineage>
</organism>
<name>A0A369KF97_HYPMA</name>
<proteinExistence type="predicted"/>